<keyword evidence="2" id="KW-0408">Iron</keyword>
<dbReference type="Gene3D" id="3.30.70.20">
    <property type="match status" value="1"/>
</dbReference>
<dbReference type="EMBL" id="JAFJZZ010000001">
    <property type="protein sequence ID" value="MBN7772616.1"/>
    <property type="molecule type" value="Genomic_DNA"/>
</dbReference>
<name>A0A939II21_CLOAM</name>
<evidence type="ECO:0000313" key="5">
    <source>
        <dbReference type="EMBL" id="MBN7772616.1"/>
    </source>
</evidence>
<reference evidence="5" key="1">
    <citation type="submission" date="2021-02" db="EMBL/GenBank/DDBJ databases">
        <title>Abyssanaerobacter marinus gen.nov., sp., nov, anaerobic bacterium isolated from the Onnuri vent field of Indian Ocean and suggestion of Mogibacteriaceae fam. nov., and proposal of reclassification of ambiguous this family's genus member.</title>
        <authorList>
            <person name="Kim Y.J."/>
            <person name="Yang J.-A."/>
        </authorList>
    </citation>
    <scope>NUCLEOTIDE SEQUENCE</scope>
    <source>
        <strain evidence="5">DSM 2634</strain>
    </source>
</reference>
<evidence type="ECO:0000256" key="1">
    <source>
        <dbReference type="ARBA" id="ARBA00022723"/>
    </source>
</evidence>
<proteinExistence type="predicted"/>
<dbReference type="InterPro" id="IPR017900">
    <property type="entry name" value="4Fe4S_Fe_S_CS"/>
</dbReference>
<comment type="caution">
    <text evidence="5">The sequence shown here is derived from an EMBL/GenBank/DDBJ whole genome shotgun (WGS) entry which is preliminary data.</text>
</comment>
<sequence length="71" mass="7723">MAKVTIDKACCKGCNICIAACPKDIFIHSKNRNNYGTNMPEAVNEELCGHCGMCERMCPDGAIDVIVEESL</sequence>
<dbReference type="Proteomes" id="UP000664545">
    <property type="component" value="Unassembled WGS sequence"/>
</dbReference>
<dbReference type="RefSeq" id="WP_206581406.1">
    <property type="nucleotide sequence ID" value="NZ_JAFJZZ010000001.1"/>
</dbReference>
<evidence type="ECO:0000256" key="2">
    <source>
        <dbReference type="ARBA" id="ARBA00023004"/>
    </source>
</evidence>
<dbReference type="Pfam" id="PF12838">
    <property type="entry name" value="Fer4_7"/>
    <property type="match status" value="1"/>
</dbReference>
<keyword evidence="3" id="KW-0411">Iron-sulfur</keyword>
<dbReference type="PANTHER" id="PTHR43122:SF1">
    <property type="entry name" value="IRON-SULFUR-BINDING PROTEIN"/>
    <property type="match status" value="1"/>
</dbReference>
<feature type="domain" description="4Fe-4S ferredoxin-type" evidence="4">
    <location>
        <begin position="39"/>
        <end position="68"/>
    </location>
</feature>
<dbReference type="AlphaFoldDB" id="A0A939II21"/>
<protein>
    <submittedName>
        <fullName evidence="5">4Fe-4S binding protein</fullName>
    </submittedName>
</protein>
<evidence type="ECO:0000313" key="6">
    <source>
        <dbReference type="Proteomes" id="UP000664545"/>
    </source>
</evidence>
<dbReference type="SUPFAM" id="SSF54862">
    <property type="entry name" value="4Fe-4S ferredoxins"/>
    <property type="match status" value="1"/>
</dbReference>
<evidence type="ECO:0000256" key="3">
    <source>
        <dbReference type="ARBA" id="ARBA00023014"/>
    </source>
</evidence>
<dbReference type="PROSITE" id="PS00198">
    <property type="entry name" value="4FE4S_FER_1"/>
    <property type="match status" value="1"/>
</dbReference>
<keyword evidence="1" id="KW-0479">Metal-binding</keyword>
<keyword evidence="6" id="KW-1185">Reference proteome</keyword>
<feature type="domain" description="4Fe-4S ferredoxin-type" evidence="4">
    <location>
        <begin position="2"/>
        <end position="31"/>
    </location>
</feature>
<accession>A0A939II21</accession>
<evidence type="ECO:0000259" key="4">
    <source>
        <dbReference type="PROSITE" id="PS51379"/>
    </source>
</evidence>
<organism evidence="5 6">
    <name type="scientific">Clostridium aminobutyricum</name>
    <dbReference type="NCBI Taxonomy" id="33953"/>
    <lineage>
        <taxon>Bacteria</taxon>
        <taxon>Bacillati</taxon>
        <taxon>Bacillota</taxon>
        <taxon>Clostridia</taxon>
        <taxon>Eubacteriales</taxon>
        <taxon>Clostridiaceae</taxon>
        <taxon>Clostridium</taxon>
    </lineage>
</organism>
<dbReference type="PANTHER" id="PTHR43122">
    <property type="entry name" value="FERREDOXIN SUBUNIT OF PYRUVATE:FLAVODOXIN OXIDOREDUCTASE-RELATED"/>
    <property type="match status" value="1"/>
</dbReference>
<dbReference type="GO" id="GO:0051536">
    <property type="term" value="F:iron-sulfur cluster binding"/>
    <property type="evidence" value="ECO:0007669"/>
    <property type="project" value="UniProtKB-KW"/>
</dbReference>
<dbReference type="InterPro" id="IPR017896">
    <property type="entry name" value="4Fe4S_Fe-S-bd"/>
</dbReference>
<gene>
    <name evidence="5" type="ORF">JYB65_04510</name>
</gene>
<dbReference type="GO" id="GO:0046872">
    <property type="term" value="F:metal ion binding"/>
    <property type="evidence" value="ECO:0007669"/>
    <property type="project" value="UniProtKB-KW"/>
</dbReference>
<dbReference type="PROSITE" id="PS51379">
    <property type="entry name" value="4FE4S_FER_2"/>
    <property type="match status" value="2"/>
</dbReference>